<comment type="caution">
    <text evidence="2">The sequence shown here is derived from an EMBL/GenBank/DDBJ whole genome shotgun (WGS) entry which is preliminary data.</text>
</comment>
<dbReference type="Proteomes" id="UP000521872">
    <property type="component" value="Unassembled WGS sequence"/>
</dbReference>
<gene>
    <name evidence="2" type="ORF">D9613_004296</name>
</gene>
<reference evidence="2 3" key="1">
    <citation type="submission" date="2019-12" db="EMBL/GenBank/DDBJ databases">
        <authorList>
            <person name="Floudas D."/>
            <person name="Bentzer J."/>
            <person name="Ahren D."/>
            <person name="Johansson T."/>
            <person name="Persson P."/>
            <person name="Tunlid A."/>
        </authorList>
    </citation>
    <scope>NUCLEOTIDE SEQUENCE [LARGE SCALE GENOMIC DNA]</scope>
    <source>
        <strain evidence="2 3">CBS 102.39</strain>
    </source>
</reference>
<dbReference type="AlphaFoldDB" id="A0A8H4VJY1"/>
<proteinExistence type="predicted"/>
<organism evidence="2 3">
    <name type="scientific">Agrocybe pediades</name>
    <dbReference type="NCBI Taxonomy" id="84607"/>
    <lineage>
        <taxon>Eukaryota</taxon>
        <taxon>Fungi</taxon>
        <taxon>Dikarya</taxon>
        <taxon>Basidiomycota</taxon>
        <taxon>Agaricomycotina</taxon>
        <taxon>Agaricomycetes</taxon>
        <taxon>Agaricomycetidae</taxon>
        <taxon>Agaricales</taxon>
        <taxon>Agaricineae</taxon>
        <taxon>Strophariaceae</taxon>
        <taxon>Agrocybe</taxon>
    </lineage>
</organism>
<evidence type="ECO:0000256" key="1">
    <source>
        <dbReference type="SAM" id="Coils"/>
    </source>
</evidence>
<sequence>MVCSDCVGHSENCIDPVSSLDYIKSAGGCPFPSNTCKPCQVLPDLEKEIKQATDRFENLLSRHRALRTQVNHRHSAIIRDFPVEILCKIFQECIPVLDDLFAPEVDPEYRHQGPISEIDLPLKLGAVCRTWRQIAWSTQNLWTRICVKLSGTHIDEPTHYNVLEEWIPRSGRLPLEVYIWERAPDSMLGKVQGSGMKCLQAVAQCADRWRDLDVDLENKRLRYLFSQAAEVTRSFELRKFVCTGAIDNMYVHGLRPDTGALLETWPHFVIKPQQVILRGCWPGRTNHLDWSGVTHIWGTWWTRDAWLNVFQQAPHLVFCELKAEAEQTSANAVRTPSSGRQIRLEHLQQLFVKAWTGKPGRTLDFFAAPRLQEFNYLSRMDTSTLLTSFLRRSRCSLTRLNIRTESFTTTASLISFLDQAPSLEELAIDIPVYHTTSIIKSLFQRCLESITFLPSLESLTCDGGRHFPWDLVPHVFGPPSDFRIPGKRQLKSLVVTETAREDLPRIAQDVVVRLLELRNAGAAITYNLEGQNFENTMTLRWEDCLQEELM</sequence>
<evidence type="ECO:0008006" key="4">
    <source>
        <dbReference type="Google" id="ProtNLM"/>
    </source>
</evidence>
<keyword evidence="1" id="KW-0175">Coiled coil</keyword>
<accession>A0A8H4VJY1</accession>
<feature type="coiled-coil region" evidence="1">
    <location>
        <begin position="42"/>
        <end position="69"/>
    </location>
</feature>
<keyword evidence="3" id="KW-1185">Reference proteome</keyword>
<evidence type="ECO:0000313" key="2">
    <source>
        <dbReference type="EMBL" id="KAF4612402.1"/>
    </source>
</evidence>
<name>A0A8H4VJY1_9AGAR</name>
<protein>
    <recommendedName>
        <fullName evidence="4">F-box domain-containing protein</fullName>
    </recommendedName>
</protein>
<evidence type="ECO:0000313" key="3">
    <source>
        <dbReference type="Proteomes" id="UP000521872"/>
    </source>
</evidence>
<dbReference type="EMBL" id="JAACJL010000057">
    <property type="protein sequence ID" value="KAF4612402.1"/>
    <property type="molecule type" value="Genomic_DNA"/>
</dbReference>
<dbReference type="Gene3D" id="1.20.1280.50">
    <property type="match status" value="1"/>
</dbReference>